<dbReference type="EMBL" id="BAABUK010000003">
    <property type="protein sequence ID" value="GAA5808376.1"/>
    <property type="molecule type" value="Genomic_DNA"/>
</dbReference>
<dbReference type="PROSITE" id="PS50016">
    <property type="entry name" value="ZF_PHD_2"/>
    <property type="match status" value="1"/>
</dbReference>
<keyword evidence="1" id="KW-0479">Metal-binding</keyword>
<dbReference type="Proteomes" id="UP001473302">
    <property type="component" value="Unassembled WGS sequence"/>
</dbReference>
<dbReference type="PROSITE" id="PS01359">
    <property type="entry name" value="ZF_PHD_1"/>
    <property type="match status" value="1"/>
</dbReference>
<evidence type="ECO:0000256" key="5">
    <source>
        <dbReference type="SAM" id="MobiDB-lite"/>
    </source>
</evidence>
<gene>
    <name evidence="7" type="ORF">MFLAVUS_001767</name>
</gene>
<keyword evidence="2 4" id="KW-0863">Zinc-finger</keyword>
<feature type="region of interest" description="Disordered" evidence="5">
    <location>
        <begin position="167"/>
        <end position="187"/>
    </location>
</feature>
<feature type="compositionally biased region" description="Low complexity" evidence="5">
    <location>
        <begin position="173"/>
        <end position="187"/>
    </location>
</feature>
<dbReference type="SMART" id="SM00249">
    <property type="entry name" value="PHD"/>
    <property type="match status" value="1"/>
</dbReference>
<evidence type="ECO:0000313" key="8">
    <source>
        <dbReference type="Proteomes" id="UP001473302"/>
    </source>
</evidence>
<evidence type="ECO:0000259" key="6">
    <source>
        <dbReference type="PROSITE" id="PS50016"/>
    </source>
</evidence>
<keyword evidence="3" id="KW-0862">Zinc</keyword>
<evidence type="ECO:0000256" key="4">
    <source>
        <dbReference type="PROSITE-ProRule" id="PRU00146"/>
    </source>
</evidence>
<feature type="region of interest" description="Disordered" evidence="5">
    <location>
        <begin position="321"/>
        <end position="352"/>
    </location>
</feature>
<proteinExistence type="predicted"/>
<feature type="domain" description="PHD-type" evidence="6">
    <location>
        <begin position="35"/>
        <end position="83"/>
    </location>
</feature>
<feature type="compositionally biased region" description="Polar residues" evidence="5">
    <location>
        <begin position="225"/>
        <end position="234"/>
    </location>
</feature>
<feature type="compositionally biased region" description="Basic residues" evidence="5">
    <location>
        <begin position="1"/>
        <end position="16"/>
    </location>
</feature>
<protein>
    <recommendedName>
        <fullName evidence="6">PHD-type domain-containing protein</fullName>
    </recommendedName>
</protein>
<dbReference type="PANTHER" id="PTHR47793:SF1">
    <property type="entry name" value="HISTONE DEACETYLASE COMPLEX SUBUNIT CTI6"/>
    <property type="match status" value="1"/>
</dbReference>
<evidence type="ECO:0000313" key="7">
    <source>
        <dbReference type="EMBL" id="GAA5808376.1"/>
    </source>
</evidence>
<dbReference type="InterPro" id="IPR011011">
    <property type="entry name" value="Znf_FYVE_PHD"/>
</dbReference>
<dbReference type="InterPro" id="IPR013083">
    <property type="entry name" value="Znf_RING/FYVE/PHD"/>
</dbReference>
<evidence type="ECO:0000256" key="2">
    <source>
        <dbReference type="ARBA" id="ARBA00022771"/>
    </source>
</evidence>
<feature type="region of interest" description="Disordered" evidence="5">
    <location>
        <begin position="1"/>
        <end position="32"/>
    </location>
</feature>
<dbReference type="CDD" id="cd15550">
    <property type="entry name" value="PHD_MLL5"/>
    <property type="match status" value="1"/>
</dbReference>
<dbReference type="Pfam" id="PF20826">
    <property type="entry name" value="PHD_5"/>
    <property type="match status" value="1"/>
</dbReference>
<dbReference type="InterPro" id="IPR019786">
    <property type="entry name" value="Zinc_finger_PHD-type_CS"/>
</dbReference>
<dbReference type="InterPro" id="IPR053051">
    <property type="entry name" value="HDAC_complex_subunit"/>
</dbReference>
<dbReference type="SUPFAM" id="SSF57903">
    <property type="entry name" value="FYVE/PHD zinc finger"/>
    <property type="match status" value="1"/>
</dbReference>
<feature type="compositionally biased region" description="Low complexity" evidence="5">
    <location>
        <begin position="340"/>
        <end position="352"/>
    </location>
</feature>
<dbReference type="InterPro" id="IPR001965">
    <property type="entry name" value="Znf_PHD"/>
</dbReference>
<reference evidence="7 8" key="1">
    <citation type="submission" date="2024-04" db="EMBL/GenBank/DDBJ databases">
        <title>genome sequences of Mucor flavus KT1a and Helicostylum pulchrum KT1b strains isolated from the surface of a dry-aged beef.</title>
        <authorList>
            <person name="Toyotome T."/>
            <person name="Hosono M."/>
            <person name="Torimaru M."/>
            <person name="Fukuda K."/>
            <person name="Mikami N."/>
        </authorList>
    </citation>
    <scope>NUCLEOTIDE SEQUENCE [LARGE SCALE GENOMIC DNA]</scope>
    <source>
        <strain evidence="7 8">KT1a</strain>
    </source>
</reference>
<feature type="region of interest" description="Disordered" evidence="5">
    <location>
        <begin position="211"/>
        <end position="246"/>
    </location>
</feature>
<organism evidence="7 8">
    <name type="scientific">Mucor flavus</name>
    <dbReference type="NCBI Taxonomy" id="439312"/>
    <lineage>
        <taxon>Eukaryota</taxon>
        <taxon>Fungi</taxon>
        <taxon>Fungi incertae sedis</taxon>
        <taxon>Mucoromycota</taxon>
        <taxon>Mucoromycotina</taxon>
        <taxon>Mucoromycetes</taxon>
        <taxon>Mucorales</taxon>
        <taxon>Mucorineae</taxon>
        <taxon>Mucoraceae</taxon>
        <taxon>Mucor</taxon>
    </lineage>
</organism>
<name>A0ABP9YNE3_9FUNG</name>
<accession>A0ABP9YNE3</accession>
<keyword evidence="8" id="KW-1185">Reference proteome</keyword>
<evidence type="ECO:0000256" key="1">
    <source>
        <dbReference type="ARBA" id="ARBA00022723"/>
    </source>
</evidence>
<comment type="caution">
    <text evidence="7">The sequence shown here is derived from an EMBL/GenBank/DDBJ whole genome shotgun (WGS) entry which is preliminary data.</text>
</comment>
<dbReference type="InterPro" id="IPR019787">
    <property type="entry name" value="Znf_PHD-finger"/>
</dbReference>
<dbReference type="PANTHER" id="PTHR47793">
    <property type="entry name" value="HISTONE DEACETYLASE COMPLEX SUBUNIT CTI6"/>
    <property type="match status" value="1"/>
</dbReference>
<evidence type="ECO:0000256" key="3">
    <source>
        <dbReference type="ARBA" id="ARBA00022833"/>
    </source>
</evidence>
<dbReference type="Gene3D" id="3.30.40.10">
    <property type="entry name" value="Zinc/RING finger domain, C3HC4 (zinc finger)"/>
    <property type="match status" value="1"/>
</dbReference>
<sequence length="425" mass="47470">MTPARRTRKPGPKKSKLNMNIAESSEEESSDTGSVTRCICGEAHNSGLMVQCDKCEVWQHCECIGLIQEKLPDHYYCDQCQPENHQLIKTPNGRSKRLYTPWLSNNNNTSTVNGSNSDHVIIAPIKRRKTTLTESPISDAITSKAESSPTEKSVEEMESLFVIEERLTRSRRTTSTSTTTSTASSTTTTTTIIKPVTTVAVTTTTASPADVEEAVQPLKKKKRAVSSSPSPNTNNEKKPKLTHNKSAPVPQVVYMEEFGLPVSTNNLPSPYWNYTDGKPTRESSPPARVKYPNSKMTFHEMNRRAKQILDCVSKIQVDELKKPMDQQQQQQDFGLNRQRSLSTSSSSSLSSASTVPLLDDYTTCVSSPSTPIPFIPKHDESSFEILDRVNRELSKFQRKFGIVYQPQHYLRGSPIHSNNNNSNKK</sequence>